<evidence type="ECO:0000313" key="2">
    <source>
        <dbReference type="Proteomes" id="UP000827976"/>
    </source>
</evidence>
<dbReference type="Proteomes" id="UP000827976">
    <property type="component" value="Chromosome 14"/>
</dbReference>
<accession>A0ACB7UR05</accession>
<keyword evidence="2" id="KW-1185">Reference proteome</keyword>
<name>A0ACB7UR05_DIOAL</name>
<evidence type="ECO:0000313" key="1">
    <source>
        <dbReference type="EMBL" id="KAH7663144.1"/>
    </source>
</evidence>
<dbReference type="EMBL" id="CM037024">
    <property type="protein sequence ID" value="KAH7663144.1"/>
    <property type="molecule type" value="Genomic_DNA"/>
</dbReference>
<protein>
    <submittedName>
        <fullName evidence="1">Uncharacterized protein</fullName>
    </submittedName>
</protein>
<organism evidence="1 2">
    <name type="scientific">Dioscorea alata</name>
    <name type="common">Purple yam</name>
    <dbReference type="NCBI Taxonomy" id="55571"/>
    <lineage>
        <taxon>Eukaryota</taxon>
        <taxon>Viridiplantae</taxon>
        <taxon>Streptophyta</taxon>
        <taxon>Embryophyta</taxon>
        <taxon>Tracheophyta</taxon>
        <taxon>Spermatophyta</taxon>
        <taxon>Magnoliopsida</taxon>
        <taxon>Liliopsida</taxon>
        <taxon>Dioscoreales</taxon>
        <taxon>Dioscoreaceae</taxon>
        <taxon>Dioscorea</taxon>
    </lineage>
</organism>
<reference evidence="2" key="1">
    <citation type="journal article" date="2022" name="Nat. Commun.">
        <title>Chromosome evolution and the genetic basis of agronomically important traits in greater yam.</title>
        <authorList>
            <person name="Bredeson J.V."/>
            <person name="Lyons J.B."/>
            <person name="Oniyinde I.O."/>
            <person name="Okereke N.R."/>
            <person name="Kolade O."/>
            <person name="Nnabue I."/>
            <person name="Nwadili C.O."/>
            <person name="Hribova E."/>
            <person name="Parker M."/>
            <person name="Nwogha J."/>
            <person name="Shu S."/>
            <person name="Carlson J."/>
            <person name="Kariba R."/>
            <person name="Muthemba S."/>
            <person name="Knop K."/>
            <person name="Barton G.J."/>
            <person name="Sherwood A.V."/>
            <person name="Lopez-Montes A."/>
            <person name="Asiedu R."/>
            <person name="Jamnadass R."/>
            <person name="Muchugi A."/>
            <person name="Goodstein D."/>
            <person name="Egesi C.N."/>
            <person name="Featherston J."/>
            <person name="Asfaw A."/>
            <person name="Simpson G.G."/>
            <person name="Dolezel J."/>
            <person name="Hendre P.S."/>
            <person name="Van Deynze A."/>
            <person name="Kumar P.L."/>
            <person name="Obidiegwu J.E."/>
            <person name="Bhattacharjee R."/>
            <person name="Rokhsar D.S."/>
        </authorList>
    </citation>
    <scope>NUCLEOTIDE SEQUENCE [LARGE SCALE GENOMIC DNA]</scope>
    <source>
        <strain evidence="2">cv. TDa95/00328</strain>
    </source>
</reference>
<comment type="caution">
    <text evidence="1">The sequence shown here is derived from an EMBL/GenBank/DDBJ whole genome shotgun (WGS) entry which is preliminary data.</text>
</comment>
<gene>
    <name evidence="1" type="ORF">IHE45_14G034500</name>
</gene>
<sequence>MQIHTQDEPYLNKPIEDYDLLEAICANDQATGHCAIPSGSRIGAQMDNMSFEEAYSYGDASPHSQGNIFEPVSTTSPLRRKKGKGKCKANDPDDAIHELSTTIKDAFASVRSSQLVSFAVEIQDECMKLTHYEYSIEQVLMVYEHLMADDTRARTFFGMHEEFHKVWVRKFFDGVNQDL</sequence>
<proteinExistence type="predicted"/>